<feature type="compositionally biased region" description="Acidic residues" evidence="9">
    <location>
        <begin position="395"/>
        <end position="407"/>
    </location>
</feature>
<dbReference type="InterPro" id="IPR050487">
    <property type="entry name" value="FtsQ_DivIB"/>
</dbReference>
<feature type="region of interest" description="Disordered" evidence="9">
    <location>
        <begin position="1"/>
        <end position="63"/>
    </location>
</feature>
<evidence type="ECO:0000256" key="2">
    <source>
        <dbReference type="ARBA" id="ARBA00022475"/>
    </source>
</evidence>
<evidence type="ECO:0000256" key="1">
    <source>
        <dbReference type="ARBA" id="ARBA00004370"/>
    </source>
</evidence>
<dbReference type="GO" id="GO:0005886">
    <property type="term" value="C:plasma membrane"/>
    <property type="evidence" value="ECO:0007669"/>
    <property type="project" value="UniProtKB-SubCell"/>
</dbReference>
<keyword evidence="12" id="KW-1185">Reference proteome</keyword>
<dbReference type="InterPro" id="IPR034746">
    <property type="entry name" value="POTRA"/>
</dbReference>
<dbReference type="InterPro" id="IPR013685">
    <property type="entry name" value="POTRA_FtsQ_type"/>
</dbReference>
<keyword evidence="5 8" id="KW-1133">Transmembrane helix</keyword>
<reference evidence="11" key="1">
    <citation type="submission" date="2022-10" db="EMBL/GenBank/DDBJ databases">
        <title>Vagococcus sp. isolated from poultry meat.</title>
        <authorList>
            <person name="Johansson P."/>
            <person name="Bjorkroth J."/>
        </authorList>
    </citation>
    <scope>NUCLEOTIDE SEQUENCE</scope>
    <source>
        <strain evidence="11">STAA11</strain>
    </source>
</reference>
<dbReference type="EMBL" id="CP110232">
    <property type="protein sequence ID" value="WEG73859.1"/>
    <property type="molecule type" value="Genomic_DNA"/>
</dbReference>
<feature type="transmembrane region" description="Helical" evidence="8">
    <location>
        <begin position="108"/>
        <end position="126"/>
    </location>
</feature>
<dbReference type="HAMAP" id="MF_00912">
    <property type="entry name" value="DivIB"/>
    <property type="match status" value="1"/>
</dbReference>
<feature type="compositionally biased region" description="Basic and acidic residues" evidence="9">
    <location>
        <begin position="341"/>
        <end position="351"/>
    </location>
</feature>
<dbReference type="PANTHER" id="PTHR37820:SF1">
    <property type="entry name" value="CELL DIVISION PROTEIN FTSQ"/>
    <property type="match status" value="1"/>
</dbReference>
<feature type="compositionally biased region" description="Basic and acidic residues" evidence="9">
    <location>
        <begin position="363"/>
        <end position="394"/>
    </location>
</feature>
<keyword evidence="6 8" id="KW-0472">Membrane</keyword>
<comment type="similarity">
    <text evidence="8">Belongs to the FtsQ/DivIB family. DivIB subfamily.</text>
</comment>
<feature type="compositionally biased region" description="Basic and acidic residues" evidence="9">
    <location>
        <begin position="1"/>
        <end position="20"/>
    </location>
</feature>
<comment type="subcellular location">
    <subcellularLocation>
        <location evidence="8">Cell membrane</location>
        <topology evidence="8">Single-pass type II membrane protein</topology>
    </subcellularLocation>
    <subcellularLocation>
        <location evidence="1">Membrane</location>
    </subcellularLocation>
    <text evidence="8">Localizes to the division septum.</text>
</comment>
<dbReference type="Pfam" id="PF03799">
    <property type="entry name" value="FtsQ_DivIB_C"/>
    <property type="match status" value="1"/>
</dbReference>
<evidence type="ECO:0000256" key="8">
    <source>
        <dbReference type="HAMAP-Rule" id="MF_00912"/>
    </source>
</evidence>
<dbReference type="PANTHER" id="PTHR37820">
    <property type="entry name" value="CELL DIVISION PROTEIN DIVIB"/>
    <property type="match status" value="1"/>
</dbReference>
<dbReference type="GO" id="GO:0032153">
    <property type="term" value="C:cell division site"/>
    <property type="evidence" value="ECO:0007669"/>
    <property type="project" value="UniProtKB-UniRule"/>
</dbReference>
<organism evidence="11 12">
    <name type="scientific">Vagococcus intermedius</name>
    <dbReference type="NCBI Taxonomy" id="2991418"/>
    <lineage>
        <taxon>Bacteria</taxon>
        <taxon>Bacillati</taxon>
        <taxon>Bacillota</taxon>
        <taxon>Bacilli</taxon>
        <taxon>Lactobacillales</taxon>
        <taxon>Enterococcaceae</taxon>
        <taxon>Vagococcus</taxon>
    </lineage>
</organism>
<dbReference type="RefSeq" id="WP_275469659.1">
    <property type="nucleotide sequence ID" value="NZ_CP110232.1"/>
</dbReference>
<dbReference type="GO" id="GO:0043093">
    <property type="term" value="P:FtsZ-dependent cytokinesis"/>
    <property type="evidence" value="ECO:0007669"/>
    <property type="project" value="UniProtKB-UniRule"/>
</dbReference>
<evidence type="ECO:0000256" key="3">
    <source>
        <dbReference type="ARBA" id="ARBA00022618"/>
    </source>
</evidence>
<evidence type="ECO:0000313" key="11">
    <source>
        <dbReference type="EMBL" id="WEG73859.1"/>
    </source>
</evidence>
<keyword evidence="4 8" id="KW-0812">Transmembrane</keyword>
<keyword evidence="3 8" id="KW-0132">Cell division</keyword>
<dbReference type="AlphaFoldDB" id="A0AAF0I863"/>
<evidence type="ECO:0000256" key="5">
    <source>
        <dbReference type="ARBA" id="ARBA00022989"/>
    </source>
</evidence>
<dbReference type="Proteomes" id="UP001179647">
    <property type="component" value="Chromosome"/>
</dbReference>
<protein>
    <recommendedName>
        <fullName evidence="8">Cell division protein DivIB</fullName>
    </recommendedName>
</protein>
<dbReference type="PROSITE" id="PS51779">
    <property type="entry name" value="POTRA"/>
    <property type="match status" value="1"/>
</dbReference>
<feature type="region of interest" description="Disordered" evidence="9">
    <location>
        <begin position="341"/>
        <end position="431"/>
    </location>
</feature>
<accession>A0AAF0I863</accession>
<dbReference type="InterPro" id="IPR005548">
    <property type="entry name" value="Cell_div_FtsQ/DivIB_C"/>
</dbReference>
<comment type="function">
    <text evidence="8">Cell division protein that may be involved in stabilizing or promoting the assembly of the division complex.</text>
</comment>
<feature type="domain" description="POTRA" evidence="10">
    <location>
        <begin position="130"/>
        <end position="200"/>
    </location>
</feature>
<keyword evidence="2 8" id="KW-1003">Cell membrane</keyword>
<evidence type="ECO:0000256" key="7">
    <source>
        <dbReference type="ARBA" id="ARBA00023306"/>
    </source>
</evidence>
<evidence type="ECO:0000259" key="10">
    <source>
        <dbReference type="PROSITE" id="PS51779"/>
    </source>
</evidence>
<evidence type="ECO:0000313" key="12">
    <source>
        <dbReference type="Proteomes" id="UP001179647"/>
    </source>
</evidence>
<evidence type="ECO:0000256" key="9">
    <source>
        <dbReference type="SAM" id="MobiDB-lite"/>
    </source>
</evidence>
<dbReference type="Gene3D" id="3.40.50.10960">
    <property type="match status" value="1"/>
</dbReference>
<dbReference type="KEGG" id="vie:OL234_02805"/>
<name>A0AAF0I863_9ENTE</name>
<gene>
    <name evidence="8" type="primary">divIB</name>
    <name evidence="11" type="ORF">OL234_02805</name>
</gene>
<evidence type="ECO:0000256" key="4">
    <source>
        <dbReference type="ARBA" id="ARBA00022692"/>
    </source>
</evidence>
<proteinExistence type="inferred from homology"/>
<sequence>MKMSQDDNKKDTTPKDDTIEKPLTPWQKENKKYLGLLDENGESTEDSNQVDSSQEDELDETAEKTSLKKTAFFTRDKDAIKELPKSISYADKLPRMKENRKKRLTKRLIAILSFFGITAAGMIYYVSPLSKLNKVEVVGNDKVSNERVAEAIKVTKDDHIWAVYSDKTLPNSIKKNNPQIHQAKIKLSGINNLKVIVKEYKEVAYQRVDNQLFPVLENGDIIQEREVNPNNSFPILIDFKKGKSLDSFVKNYHKIDKKVNDMIKEIHATPSKSNPYLMTLYMKDGNEVLASTKDYFQKLNYYPQISAEMEEKGVIDMEAGVFSRSFESIEREKVEKIISDKSTDDTAKTDDSLASDDLSLEESDTKKDQNMTEDKTEIPGVIRKKEPKEESKEETIEEGDLPTEEQGEILPPENNDDQEMPAPQEWQPEEF</sequence>
<evidence type="ECO:0000256" key="6">
    <source>
        <dbReference type="ARBA" id="ARBA00023136"/>
    </source>
</evidence>
<dbReference type="Pfam" id="PF08478">
    <property type="entry name" value="POTRA_1"/>
    <property type="match status" value="1"/>
</dbReference>
<keyword evidence="7 8" id="KW-0131">Cell cycle</keyword>
<dbReference type="InterPro" id="IPR026580">
    <property type="entry name" value="DivIB"/>
</dbReference>